<dbReference type="RefSeq" id="WP_234754846.1">
    <property type="nucleotide sequence ID" value="NZ_BAAAWN010000001.1"/>
</dbReference>
<name>A0ABV5XZW1_ARTRM</name>
<gene>
    <name evidence="2" type="ORF">ACFFP1_12375</name>
</gene>
<dbReference type="Proteomes" id="UP001589702">
    <property type="component" value="Unassembled WGS sequence"/>
</dbReference>
<keyword evidence="3" id="KW-1185">Reference proteome</keyword>
<dbReference type="Gene3D" id="1.10.10.10">
    <property type="entry name" value="Winged helix-like DNA-binding domain superfamily/Winged helix DNA-binding domain"/>
    <property type="match status" value="1"/>
</dbReference>
<dbReference type="PANTHER" id="PTHR18964:SF173">
    <property type="entry name" value="GLUCOKINASE"/>
    <property type="match status" value="1"/>
</dbReference>
<dbReference type="InterPro" id="IPR036390">
    <property type="entry name" value="WH_DNA-bd_sf"/>
</dbReference>
<comment type="caution">
    <text evidence="2">The sequence shown here is derived from an EMBL/GenBank/DDBJ whole genome shotgun (WGS) entry which is preliminary data.</text>
</comment>
<evidence type="ECO:0000313" key="2">
    <source>
        <dbReference type="EMBL" id="MFB9820289.1"/>
    </source>
</evidence>
<comment type="similarity">
    <text evidence="1">Belongs to the ROK (NagC/XylR) family.</text>
</comment>
<reference evidence="2 3" key="1">
    <citation type="submission" date="2024-09" db="EMBL/GenBank/DDBJ databases">
        <authorList>
            <person name="Sun Q."/>
            <person name="Mori K."/>
        </authorList>
    </citation>
    <scope>NUCLEOTIDE SEQUENCE [LARGE SCALE GENOMIC DNA]</scope>
    <source>
        <strain evidence="2 3">JCM 1334</strain>
    </source>
</reference>
<dbReference type="SUPFAM" id="SSF46785">
    <property type="entry name" value="Winged helix' DNA-binding domain"/>
    <property type="match status" value="1"/>
</dbReference>
<dbReference type="InterPro" id="IPR000600">
    <property type="entry name" value="ROK"/>
</dbReference>
<dbReference type="InterPro" id="IPR043129">
    <property type="entry name" value="ATPase_NBD"/>
</dbReference>
<sequence>MKSTSLELVPQIILRMVASGVATSRANISRQTGMARSTIGHHVDQMIGRGLLSEETAREGQRGRPSLGLRLGRSAGFTIALDFERSFTHLALSDATAALLDTEEVRVSLSSSPTDVLDLVLASAKELLERNGLLNEDVHQVVASIPAPVDFVNGVTAHRYIMPGWEGFELRRSLSAYFDAPALVDNNANMMALGAFTEGGPAQLPLLHLHLSMGIGAGLITADGKIHRGADGSAGDIGHLKAGGNRDLVCICGKTGCVGASASLRAVITQLRIHDEDSDEINDEHRLRGLIKSGDPAATAAVRDAATRLGELTAELVDIFNPRTIILGGEMVRLTDEVLAGIRSVVYREALPIATRNLSISMEPMGKQLALLGAAKVGALALLS</sequence>
<dbReference type="InterPro" id="IPR036388">
    <property type="entry name" value="WH-like_DNA-bd_sf"/>
</dbReference>
<protein>
    <submittedName>
        <fullName evidence="2">ROK family protein</fullName>
    </submittedName>
</protein>
<dbReference type="Gene3D" id="3.30.420.40">
    <property type="match status" value="2"/>
</dbReference>
<evidence type="ECO:0000256" key="1">
    <source>
        <dbReference type="ARBA" id="ARBA00006479"/>
    </source>
</evidence>
<dbReference type="Pfam" id="PF00480">
    <property type="entry name" value="ROK"/>
    <property type="match status" value="1"/>
</dbReference>
<organism evidence="2 3">
    <name type="scientific">Arthrobacter ramosus</name>
    <dbReference type="NCBI Taxonomy" id="1672"/>
    <lineage>
        <taxon>Bacteria</taxon>
        <taxon>Bacillati</taxon>
        <taxon>Actinomycetota</taxon>
        <taxon>Actinomycetes</taxon>
        <taxon>Micrococcales</taxon>
        <taxon>Micrococcaceae</taxon>
        <taxon>Arthrobacter</taxon>
    </lineage>
</organism>
<dbReference type="EMBL" id="JBHMBC010000018">
    <property type="protein sequence ID" value="MFB9820289.1"/>
    <property type="molecule type" value="Genomic_DNA"/>
</dbReference>
<proteinExistence type="inferred from homology"/>
<dbReference type="PANTHER" id="PTHR18964">
    <property type="entry name" value="ROK (REPRESSOR, ORF, KINASE) FAMILY"/>
    <property type="match status" value="1"/>
</dbReference>
<accession>A0ABV5XZW1</accession>
<evidence type="ECO:0000313" key="3">
    <source>
        <dbReference type="Proteomes" id="UP001589702"/>
    </source>
</evidence>
<dbReference type="SUPFAM" id="SSF53067">
    <property type="entry name" value="Actin-like ATPase domain"/>
    <property type="match status" value="1"/>
</dbReference>